<dbReference type="InterPro" id="IPR027417">
    <property type="entry name" value="P-loop_NTPase"/>
</dbReference>
<evidence type="ECO:0000313" key="13">
    <source>
        <dbReference type="EMBL" id="BCO37511.1"/>
    </source>
</evidence>
<evidence type="ECO:0000256" key="10">
    <source>
        <dbReference type="SAM" id="MobiDB-lite"/>
    </source>
</evidence>
<dbReference type="PROSITE" id="PS50901">
    <property type="entry name" value="FTSK"/>
    <property type="match status" value="3"/>
</dbReference>
<feature type="domain" description="FtsK" evidence="12">
    <location>
        <begin position="1079"/>
        <end position="1266"/>
    </location>
</feature>
<accession>A0A7R7GYA9</accession>
<dbReference type="GO" id="GO:0005524">
    <property type="term" value="F:ATP binding"/>
    <property type="evidence" value="ECO:0007669"/>
    <property type="project" value="UniProtKB-UniRule"/>
</dbReference>
<evidence type="ECO:0000256" key="11">
    <source>
        <dbReference type="SAM" id="Phobius"/>
    </source>
</evidence>
<dbReference type="GO" id="GO:0005886">
    <property type="term" value="C:plasma membrane"/>
    <property type="evidence" value="ECO:0007669"/>
    <property type="project" value="UniProtKB-SubCell"/>
</dbReference>
<organism evidence="13 14">
    <name type="scientific">Mycobacterium heckeshornense</name>
    <dbReference type="NCBI Taxonomy" id="110505"/>
    <lineage>
        <taxon>Bacteria</taxon>
        <taxon>Bacillati</taxon>
        <taxon>Actinomycetota</taxon>
        <taxon>Actinomycetes</taxon>
        <taxon>Mycobacteriales</taxon>
        <taxon>Mycobacteriaceae</taxon>
        <taxon>Mycobacterium</taxon>
    </lineage>
</organism>
<evidence type="ECO:0000256" key="4">
    <source>
        <dbReference type="ARBA" id="ARBA00022737"/>
    </source>
</evidence>
<keyword evidence="8 11" id="KW-0472">Membrane</keyword>
<evidence type="ECO:0000256" key="5">
    <source>
        <dbReference type="ARBA" id="ARBA00022741"/>
    </source>
</evidence>
<evidence type="ECO:0000256" key="6">
    <source>
        <dbReference type="ARBA" id="ARBA00022840"/>
    </source>
</evidence>
<dbReference type="InterPro" id="IPR023836">
    <property type="entry name" value="EccCa-like_Actinobacteria"/>
</dbReference>
<evidence type="ECO:0000256" key="2">
    <source>
        <dbReference type="ARBA" id="ARBA00022475"/>
    </source>
</evidence>
<dbReference type="EMBL" id="AP024237">
    <property type="protein sequence ID" value="BCO37511.1"/>
    <property type="molecule type" value="Genomic_DNA"/>
</dbReference>
<dbReference type="Gene3D" id="3.40.50.300">
    <property type="entry name" value="P-loop containing nucleotide triphosphate hydrolases"/>
    <property type="match status" value="3"/>
</dbReference>
<feature type="domain" description="FtsK" evidence="12">
    <location>
        <begin position="792"/>
        <end position="985"/>
    </location>
</feature>
<keyword evidence="4" id="KW-0677">Repeat</keyword>
<dbReference type="SMART" id="SM00382">
    <property type="entry name" value="AAA"/>
    <property type="match status" value="3"/>
</dbReference>
<comment type="subcellular location">
    <subcellularLocation>
        <location evidence="1">Cell membrane</location>
        <topology evidence="1">Multi-pass membrane protein</topology>
    </subcellularLocation>
</comment>
<dbReference type="PANTHER" id="PTHR22683">
    <property type="entry name" value="SPORULATION PROTEIN RELATED"/>
    <property type="match status" value="1"/>
</dbReference>
<keyword evidence="5 9" id="KW-0547">Nucleotide-binding</keyword>
<proteinExistence type="predicted"/>
<dbReference type="Pfam" id="PF01580">
    <property type="entry name" value="FtsK_SpoIIIE"/>
    <property type="match status" value="2"/>
</dbReference>
<dbReference type="SUPFAM" id="SSF52540">
    <property type="entry name" value="P-loop containing nucleoside triphosphate hydrolases"/>
    <property type="match status" value="3"/>
</dbReference>
<dbReference type="InterPro" id="IPR050206">
    <property type="entry name" value="FtsK/SpoIIIE/SftA"/>
</dbReference>
<keyword evidence="14" id="KW-1185">Reference proteome</keyword>
<gene>
    <name evidence="13" type="primary">eccC4</name>
    <name evidence="13" type="ORF">MHEC_39440</name>
</gene>
<dbReference type="NCBIfam" id="TIGR03924">
    <property type="entry name" value="T7SS_EccC_a"/>
    <property type="match status" value="1"/>
</dbReference>
<evidence type="ECO:0000256" key="8">
    <source>
        <dbReference type="ARBA" id="ARBA00023136"/>
    </source>
</evidence>
<dbReference type="InterPro" id="IPR023837">
    <property type="entry name" value="EccCb-like_Actinobacteria"/>
</dbReference>
<dbReference type="InterPro" id="IPR002543">
    <property type="entry name" value="FtsK_dom"/>
</dbReference>
<evidence type="ECO:0000256" key="3">
    <source>
        <dbReference type="ARBA" id="ARBA00022692"/>
    </source>
</evidence>
<evidence type="ECO:0000259" key="12">
    <source>
        <dbReference type="PROSITE" id="PS50901"/>
    </source>
</evidence>
<protein>
    <submittedName>
        <fullName evidence="13">ESX-4 secretion system protein EccC4</fullName>
    </submittedName>
</protein>
<keyword evidence="2" id="KW-1003">Cell membrane</keyword>
<dbReference type="NCBIfam" id="TIGR03925">
    <property type="entry name" value="T7SS_EccC_b"/>
    <property type="match status" value="1"/>
</dbReference>
<feature type="transmembrane region" description="Helical" evidence="11">
    <location>
        <begin position="58"/>
        <end position="78"/>
    </location>
</feature>
<dbReference type="PANTHER" id="PTHR22683:SF1">
    <property type="entry name" value="TYPE VII SECRETION SYSTEM PROTEIN ESSC"/>
    <property type="match status" value="1"/>
</dbReference>
<sequence>MPHTVWATRRGKAAMGQRDTTSTTAFAPAPRLAAPSYSTEQITVAPPPAVAGPARNSLLVRLLPTVMAVATAAMMAAVFGSRPGGGNPMLLVLPAMMLVSVVVTAAAGRTGQHAAELNGDRADYFSYLTGLRSSVAETAAAQYLSLIWCHPEPDSLWTLVGSARMWERRPTDSDFCLVRIGTGSRPLARPLLAPETGVAERTDPVTATALRRFLHTYAAIADAPVTIGLRDLDTVTIRGDPARARALLRAMICQLAVLHAPDGLRIAAAISDCHRCHWEWLKWLPHHQHPTASDGGGPARMAYRTRAEAEAAAGALLSQPVVVAVIDDDTETTGLTVLGTGTDDGHARCVSLRVNGAEVTVHDTDGQAMPVRADRLDAAEALACARRLAAYRPHRSGSDCARTGGTRWQDLLCIDDLTALYPPGRWVGLKHRERLRVPLGTTVDGRPVELDIKEAAENGMGPHGLCIGATGSGKSELLRTVALGMMTQHPPDMLNLVLIDFKGGATFLGLERAPHVAAVITNLADEAPLVARMGDALAGEMNRRQQLLRTAGNLVSLDAYARARRAGARLPALPALFIIVDEFSELLSQHPDFADTFLAIGRLGRSLGMHLLLASQRLDEGRLRGLESHLSYRVCLKTLSANESRIVLGGPDAFELPTTPGAGFLQTADGELVRFQTAFVSGPYPPRTPRADPGDDQTRPVVRQFTAAPMGPVTGAPVERGADASCLTVLQAVVDELSRYGPAAHQIWLPPLAAAPPLDAVLRDAGLAVGEPISSDLTVPIGVVDRPYEQRRTPLSVDLSAAAGNVAVVGAPQSGKSTAVRALVMALAATHDPRRVQFYCLDFGGGALAPLHSLPHVGAVAGKTQPDLVARTIDELESIIRSREALFREHSIDSMAQYRCLRAEPHTSSVADRFGDVFLVVDGWASMCQHFPGLEAACIVLAAQGLSFGVHVVISASRWAEIRPALKDQIGTRIELRLGDPADSELDRKHAQRVPNDKPGRGITPEGLHMLIALPRLDGVQSSTGLAQACMQSGEMLRRSYGDAVAPTVPLLPELIEHHAVLQRASGALGGHVLLGLEARRLAACPVDFDHHQHLLIIGDGECGKTSALRTLCREITRTKTSAQARVVIVDFRRGLLGVVESDHLAGYAISATALEGLLPELLTVLRRRMPPPQATRDQLRTRSWWSGPELYLVVDDYDLVANAAAGNGLEKIAEYLPYAKDLGLHLVVARRSGGAMRAMFEPLLARMREFGCMGLVMSADPDDGPLFGSVRPAPLPPGRGVLVTRGDLQRVQVSWSPPP</sequence>
<name>A0A7R7GYA9_9MYCO</name>
<evidence type="ECO:0000313" key="14">
    <source>
        <dbReference type="Proteomes" id="UP000595446"/>
    </source>
</evidence>
<dbReference type="Proteomes" id="UP000595446">
    <property type="component" value="Chromosome"/>
</dbReference>
<keyword evidence="3 11" id="KW-0812">Transmembrane</keyword>
<keyword evidence="7 11" id="KW-1133">Transmembrane helix</keyword>
<evidence type="ECO:0000256" key="7">
    <source>
        <dbReference type="ARBA" id="ARBA00022989"/>
    </source>
</evidence>
<evidence type="ECO:0000256" key="9">
    <source>
        <dbReference type="PROSITE-ProRule" id="PRU00289"/>
    </source>
</evidence>
<dbReference type="GO" id="GO:0003677">
    <property type="term" value="F:DNA binding"/>
    <property type="evidence" value="ECO:0007669"/>
    <property type="project" value="InterPro"/>
</dbReference>
<keyword evidence="6 9" id="KW-0067">ATP-binding</keyword>
<reference evidence="13 14" key="1">
    <citation type="submission" date="2020-12" db="EMBL/GenBank/DDBJ databases">
        <title>Complete genome sequence of Mycobacterium heckeshornense JCM 15655T, closely related to a pathogenic non-tuberculous mycobacterial species Mycobacterium xenopi.</title>
        <authorList>
            <person name="Yoshida M."/>
            <person name="Fukano H."/>
            <person name="Asakura T."/>
            <person name="Suzuki M."/>
            <person name="Hoshino Y."/>
        </authorList>
    </citation>
    <scope>NUCLEOTIDE SEQUENCE [LARGE SCALE GENOMIC DNA]</scope>
    <source>
        <strain evidence="13 14">JCM 15655</strain>
    </source>
</reference>
<feature type="binding site" evidence="9">
    <location>
        <begin position="810"/>
        <end position="817"/>
    </location>
    <ligand>
        <name>ATP</name>
        <dbReference type="ChEBI" id="CHEBI:30616"/>
    </ligand>
</feature>
<dbReference type="InterPro" id="IPR003593">
    <property type="entry name" value="AAA+_ATPase"/>
</dbReference>
<feature type="binding site" evidence="9">
    <location>
        <begin position="468"/>
        <end position="475"/>
    </location>
    <ligand>
        <name>ATP</name>
        <dbReference type="ChEBI" id="CHEBI:30616"/>
    </ligand>
</feature>
<feature type="region of interest" description="Disordered" evidence="10">
    <location>
        <begin position="1"/>
        <end position="22"/>
    </location>
</feature>
<evidence type="ECO:0000256" key="1">
    <source>
        <dbReference type="ARBA" id="ARBA00004651"/>
    </source>
</evidence>
<feature type="binding site" evidence="9">
    <location>
        <begin position="1099"/>
        <end position="1106"/>
    </location>
    <ligand>
        <name>ATP</name>
        <dbReference type="ChEBI" id="CHEBI:30616"/>
    </ligand>
</feature>
<feature type="domain" description="FtsK" evidence="12">
    <location>
        <begin position="445"/>
        <end position="645"/>
    </location>
</feature>